<dbReference type="OrthoDB" id="10573987at2759"/>
<evidence type="ECO:0000313" key="1">
    <source>
        <dbReference type="EMBL" id="EGC37067.1"/>
    </source>
</evidence>
<name>F0ZG65_DICPU</name>
<dbReference type="FunCoup" id="F0ZG65">
    <property type="interactions" value="5"/>
</dbReference>
<dbReference type="KEGG" id="dpp:DICPUDRAFT_150380"/>
<dbReference type="InParanoid" id="F0ZG65"/>
<dbReference type="VEuPathDB" id="AmoebaDB:DICPUDRAFT_150380"/>
<evidence type="ECO:0000313" key="2">
    <source>
        <dbReference type="Proteomes" id="UP000001064"/>
    </source>
</evidence>
<gene>
    <name evidence="1" type="ORF">DICPUDRAFT_150380</name>
</gene>
<proteinExistence type="predicted"/>
<accession>F0ZG65</accession>
<dbReference type="eggNOG" id="ENOG502RHX3">
    <property type="taxonomic scope" value="Eukaryota"/>
</dbReference>
<dbReference type="RefSeq" id="XP_003286424.1">
    <property type="nucleotide sequence ID" value="XM_003286376.1"/>
</dbReference>
<protein>
    <submittedName>
        <fullName evidence="1">Uncharacterized protein</fullName>
    </submittedName>
</protein>
<dbReference type="GeneID" id="10503800"/>
<dbReference type="Proteomes" id="UP000001064">
    <property type="component" value="Unassembled WGS sequence"/>
</dbReference>
<keyword evidence="2" id="KW-1185">Reference proteome</keyword>
<dbReference type="OMA" id="LAHESYI"/>
<dbReference type="EMBL" id="GL871009">
    <property type="protein sequence ID" value="EGC37067.1"/>
    <property type="molecule type" value="Genomic_DNA"/>
</dbReference>
<sequence length="224" mass="26834">MEIPSNIINNNNNHDTLEIIFENTLLINLLNKYFNKNGLIYYKFKHVYARQTRFVGEFIETITNDGLETKNSTKSTTDYIVKNRTAANEQYILSNHDFNDRYEWVEDVRGIQDSAGFEWSLYKPKSTSQIKAIKVNKKILIYLINQHQQEQQQQKKRNCLLHFINNIKLKNKLKKYKFYLIAQWGEKMVFKENDFLVVPINLTPNIYRIANKEFFETYKKQKNK</sequence>
<organism evidence="1 2">
    <name type="scientific">Dictyostelium purpureum</name>
    <name type="common">Slime mold</name>
    <dbReference type="NCBI Taxonomy" id="5786"/>
    <lineage>
        <taxon>Eukaryota</taxon>
        <taxon>Amoebozoa</taxon>
        <taxon>Evosea</taxon>
        <taxon>Eumycetozoa</taxon>
        <taxon>Dictyostelia</taxon>
        <taxon>Dictyosteliales</taxon>
        <taxon>Dictyosteliaceae</taxon>
        <taxon>Dictyostelium</taxon>
    </lineage>
</organism>
<reference evidence="2" key="1">
    <citation type="journal article" date="2011" name="Genome Biol.">
        <title>Comparative genomics of the social amoebae Dictyostelium discoideum and Dictyostelium purpureum.</title>
        <authorList>
            <consortium name="US DOE Joint Genome Institute (JGI-PGF)"/>
            <person name="Sucgang R."/>
            <person name="Kuo A."/>
            <person name="Tian X."/>
            <person name="Salerno W."/>
            <person name="Parikh A."/>
            <person name="Feasley C.L."/>
            <person name="Dalin E."/>
            <person name="Tu H."/>
            <person name="Huang E."/>
            <person name="Barry K."/>
            <person name="Lindquist E."/>
            <person name="Shapiro H."/>
            <person name="Bruce D."/>
            <person name="Schmutz J."/>
            <person name="Salamov A."/>
            <person name="Fey P."/>
            <person name="Gaudet P."/>
            <person name="Anjard C."/>
            <person name="Babu M.M."/>
            <person name="Basu S."/>
            <person name="Bushmanova Y."/>
            <person name="van der Wel H."/>
            <person name="Katoh-Kurasawa M."/>
            <person name="Dinh C."/>
            <person name="Coutinho P.M."/>
            <person name="Saito T."/>
            <person name="Elias M."/>
            <person name="Schaap P."/>
            <person name="Kay R.R."/>
            <person name="Henrissat B."/>
            <person name="Eichinger L."/>
            <person name="Rivero F."/>
            <person name="Putnam N.H."/>
            <person name="West C.M."/>
            <person name="Loomis W.F."/>
            <person name="Chisholm R.L."/>
            <person name="Shaulsky G."/>
            <person name="Strassmann J.E."/>
            <person name="Queller D.C."/>
            <person name="Kuspa A."/>
            <person name="Grigoriev I.V."/>
        </authorList>
    </citation>
    <scope>NUCLEOTIDE SEQUENCE [LARGE SCALE GENOMIC DNA]</scope>
    <source>
        <strain evidence="2">QSDP1</strain>
    </source>
</reference>
<dbReference type="AlphaFoldDB" id="F0ZG65"/>